<comment type="similarity">
    <text evidence="1">Belongs to the SNF7 family.</text>
</comment>
<reference evidence="2" key="2">
    <citation type="submission" date="2014-07" db="EMBL/GenBank/DDBJ databases">
        <authorList>
            <person name="Hull J."/>
        </authorList>
    </citation>
    <scope>NUCLEOTIDE SEQUENCE</scope>
</reference>
<accession>A0A0A9VWZ6</accession>
<organism evidence="2">
    <name type="scientific">Lygus hesperus</name>
    <name type="common">Western plant bug</name>
    <dbReference type="NCBI Taxonomy" id="30085"/>
    <lineage>
        <taxon>Eukaryota</taxon>
        <taxon>Metazoa</taxon>
        <taxon>Ecdysozoa</taxon>
        <taxon>Arthropoda</taxon>
        <taxon>Hexapoda</taxon>
        <taxon>Insecta</taxon>
        <taxon>Pterygota</taxon>
        <taxon>Neoptera</taxon>
        <taxon>Paraneoptera</taxon>
        <taxon>Hemiptera</taxon>
        <taxon>Heteroptera</taxon>
        <taxon>Panheteroptera</taxon>
        <taxon>Cimicomorpha</taxon>
        <taxon>Miridae</taxon>
        <taxon>Mirini</taxon>
        <taxon>Lygus</taxon>
    </lineage>
</organism>
<dbReference type="Gene3D" id="6.10.140.1230">
    <property type="match status" value="1"/>
</dbReference>
<dbReference type="GO" id="GO:0007034">
    <property type="term" value="P:vacuolar transport"/>
    <property type="evidence" value="ECO:0007669"/>
    <property type="project" value="InterPro"/>
</dbReference>
<protein>
    <recommendedName>
        <fullName evidence="3">Charged multivesicular body protein 2a</fullName>
    </recommendedName>
</protein>
<evidence type="ECO:0008006" key="3">
    <source>
        <dbReference type="Google" id="ProtNLM"/>
    </source>
</evidence>
<dbReference type="PANTHER" id="PTHR10476">
    <property type="entry name" value="CHARGED MULTIVESICULAR BODY PROTEIN"/>
    <property type="match status" value="1"/>
</dbReference>
<sequence>MKMKNQEAKLLPEMKRCARNNEIKSVRIMAKDLIRMRSFQDRFLELQAQLKAISLQMQTMASTQAFTEGMRNATLAMKKMNAKMKIPALQQIMLEFQKQNEMMNLKQEILADTLEDTVDEDAEEDVDELVNQILDEVGISIAEQLPEVGSNRLQVGAVADTASNDVLNVRRG</sequence>
<evidence type="ECO:0000313" key="2">
    <source>
        <dbReference type="EMBL" id="JAF99710.1"/>
    </source>
</evidence>
<reference evidence="2" key="1">
    <citation type="journal article" date="2014" name="PLoS ONE">
        <title>Transcriptome-Based Identification of ABC Transporters in the Western Tarnished Plant Bug Lygus hesperus.</title>
        <authorList>
            <person name="Hull J.J."/>
            <person name="Chaney K."/>
            <person name="Geib S.M."/>
            <person name="Fabrick J.A."/>
            <person name="Brent C.S."/>
            <person name="Walsh D."/>
            <person name="Lavine L.C."/>
        </authorList>
    </citation>
    <scope>NUCLEOTIDE SEQUENCE</scope>
</reference>
<name>A0A0A9VWZ6_LYGHE</name>
<dbReference type="EMBL" id="GBHO01043893">
    <property type="protein sequence ID" value="JAF99710.1"/>
    <property type="molecule type" value="Transcribed_RNA"/>
</dbReference>
<gene>
    <name evidence="2" type="ORF">CM83_6069</name>
</gene>
<proteinExistence type="inferred from homology"/>
<dbReference type="InterPro" id="IPR005024">
    <property type="entry name" value="Snf7_fam"/>
</dbReference>
<dbReference type="Pfam" id="PF03357">
    <property type="entry name" value="Snf7"/>
    <property type="match status" value="1"/>
</dbReference>
<evidence type="ECO:0000256" key="1">
    <source>
        <dbReference type="ARBA" id="ARBA00006190"/>
    </source>
</evidence>
<dbReference type="AlphaFoldDB" id="A0A0A9VWZ6"/>